<gene>
    <name evidence="1" type="ORF">PSHT_14179</name>
</gene>
<dbReference type="Proteomes" id="UP000238274">
    <property type="component" value="Unassembled WGS sequence"/>
</dbReference>
<protein>
    <submittedName>
        <fullName evidence="1">Uncharacterized protein</fullName>
    </submittedName>
</protein>
<dbReference type="VEuPathDB" id="FungiDB:PSHT_14179"/>
<name>A0A2S4ULH7_9BASI</name>
<sequence>MSEGGHGIGLIEGISGKPGERKMVENVKNDSLFKLLNETIPIKGKLQDFTTTPTTNNGKSVTGIDVVVDRHRQEIRNPDSWPHVVKNGFMFSPDANTSSHQPAKPPLSHLNRTYFQEIEID</sequence>
<dbReference type="EMBL" id="PKSM01000307">
    <property type="protein sequence ID" value="POV98172.1"/>
    <property type="molecule type" value="Genomic_DNA"/>
</dbReference>
<evidence type="ECO:0000313" key="2">
    <source>
        <dbReference type="Proteomes" id="UP000238274"/>
    </source>
</evidence>
<comment type="caution">
    <text evidence="1">The sequence shown here is derived from an EMBL/GenBank/DDBJ whole genome shotgun (WGS) entry which is preliminary data.</text>
</comment>
<proteinExistence type="predicted"/>
<organism evidence="1 2">
    <name type="scientific">Puccinia striiformis</name>
    <dbReference type="NCBI Taxonomy" id="27350"/>
    <lineage>
        <taxon>Eukaryota</taxon>
        <taxon>Fungi</taxon>
        <taxon>Dikarya</taxon>
        <taxon>Basidiomycota</taxon>
        <taxon>Pucciniomycotina</taxon>
        <taxon>Pucciniomycetes</taxon>
        <taxon>Pucciniales</taxon>
        <taxon>Pucciniaceae</taxon>
        <taxon>Puccinia</taxon>
    </lineage>
</organism>
<reference evidence="1 2" key="1">
    <citation type="submission" date="2017-12" db="EMBL/GenBank/DDBJ databases">
        <title>Gene loss provides genomic basis for host adaptation in cereal stripe rust fungi.</title>
        <authorList>
            <person name="Xia C."/>
        </authorList>
    </citation>
    <scope>NUCLEOTIDE SEQUENCE [LARGE SCALE GENOMIC DNA]</scope>
    <source>
        <strain evidence="1 2">93TX-2</strain>
    </source>
</reference>
<dbReference type="VEuPathDB" id="FungiDB:PSTT_16564"/>
<reference evidence="2" key="3">
    <citation type="journal article" date="2018" name="Mol. Plant Microbe Interact.">
        <title>Genome sequence resources for the wheat stripe rust pathogen (Puccinia striiformis f. sp. tritici) and the barley stripe rust pathogen (Puccinia striiformis f. sp. hordei).</title>
        <authorList>
            <person name="Xia C."/>
            <person name="Wang M."/>
            <person name="Yin C."/>
            <person name="Cornejo O.E."/>
            <person name="Hulbert S.H."/>
            <person name="Chen X."/>
        </authorList>
    </citation>
    <scope>NUCLEOTIDE SEQUENCE [LARGE SCALE GENOMIC DNA]</scope>
    <source>
        <strain evidence="2">93TX-2</strain>
    </source>
</reference>
<accession>A0A2S4ULH7</accession>
<dbReference type="OrthoDB" id="19679at2759"/>
<reference evidence="2" key="2">
    <citation type="journal article" date="2018" name="BMC Genomics">
        <title>Genomic insights into host adaptation between the wheat stripe rust pathogen (Puccinia striiformis f. sp. tritici) and the barley stripe rust pathogen (Puccinia striiformis f. sp. hordei).</title>
        <authorList>
            <person name="Xia C."/>
            <person name="Wang M."/>
            <person name="Yin C."/>
            <person name="Cornejo O.E."/>
            <person name="Hulbert S.H."/>
            <person name="Chen X."/>
        </authorList>
    </citation>
    <scope>NUCLEOTIDE SEQUENCE [LARGE SCALE GENOMIC DNA]</scope>
    <source>
        <strain evidence="2">93TX-2</strain>
    </source>
</reference>
<dbReference type="AlphaFoldDB" id="A0A2S4ULH7"/>
<keyword evidence="2" id="KW-1185">Reference proteome</keyword>
<evidence type="ECO:0000313" key="1">
    <source>
        <dbReference type="EMBL" id="POV98172.1"/>
    </source>
</evidence>